<dbReference type="PANTHER" id="PTHR44169">
    <property type="entry name" value="NADPH-DEPENDENT 1-ACYLDIHYDROXYACETONE PHOSPHATE REDUCTASE"/>
    <property type="match status" value="1"/>
</dbReference>
<evidence type="ECO:0000256" key="1">
    <source>
        <dbReference type="ARBA" id="ARBA00006484"/>
    </source>
</evidence>
<comment type="caution">
    <text evidence="4">The sequence shown here is derived from an EMBL/GenBank/DDBJ whole genome shotgun (WGS) entry which is preliminary data.</text>
</comment>
<dbReference type="PRINTS" id="PR00081">
    <property type="entry name" value="GDHRDH"/>
</dbReference>
<gene>
    <name evidence="4" type="ORF">WG66_11956</name>
</gene>
<dbReference type="PANTHER" id="PTHR44169:SF6">
    <property type="entry name" value="NADPH-DEPENDENT 1-ACYLDIHYDROXYACETONE PHOSPHATE REDUCTASE"/>
    <property type="match status" value="1"/>
</dbReference>
<dbReference type="GO" id="GO:0016491">
    <property type="term" value="F:oxidoreductase activity"/>
    <property type="evidence" value="ECO:0007669"/>
    <property type="project" value="UniProtKB-KW"/>
</dbReference>
<reference evidence="4 5" key="1">
    <citation type="submission" date="2015-12" db="EMBL/GenBank/DDBJ databases">
        <title>Draft genome sequence of Moniliophthora roreri, the causal agent of frosty pod rot of cacao.</title>
        <authorList>
            <person name="Aime M.C."/>
            <person name="Diaz-Valderrama J.R."/>
            <person name="Kijpornyongpan T."/>
            <person name="Phillips-Mora W."/>
        </authorList>
    </citation>
    <scope>NUCLEOTIDE SEQUENCE [LARGE SCALE GENOMIC DNA]</scope>
    <source>
        <strain evidence="4 5">MCA 2952</strain>
    </source>
</reference>
<name>A0A0W0FG82_MONRR</name>
<dbReference type="GO" id="GO:0005783">
    <property type="term" value="C:endoplasmic reticulum"/>
    <property type="evidence" value="ECO:0007669"/>
    <property type="project" value="TreeGrafter"/>
</dbReference>
<evidence type="ECO:0000313" key="4">
    <source>
        <dbReference type="EMBL" id="KTB35358.1"/>
    </source>
</evidence>
<protein>
    <submittedName>
        <fullName evidence="4">Putative oxidoreductase</fullName>
    </submittedName>
</protein>
<proteinExistence type="inferred from homology"/>
<dbReference type="Gene3D" id="3.40.50.720">
    <property type="entry name" value="NAD(P)-binding Rossmann-like Domain"/>
    <property type="match status" value="1"/>
</dbReference>
<evidence type="ECO:0000313" key="5">
    <source>
        <dbReference type="Proteomes" id="UP000054988"/>
    </source>
</evidence>
<evidence type="ECO:0000256" key="3">
    <source>
        <dbReference type="RuleBase" id="RU000363"/>
    </source>
</evidence>
<dbReference type="CDD" id="cd05374">
    <property type="entry name" value="17beta-HSD-like_SDR_c"/>
    <property type="match status" value="1"/>
</dbReference>
<dbReference type="PRINTS" id="PR00080">
    <property type="entry name" value="SDRFAMILY"/>
</dbReference>
<sequence>MPRPVVLVTGCSEGGIGFALCEEFARNSCKVYATARNVAKMNGFKDPDIEKLSLDVTSDAEVQSVVRTVLEKEGCIDILVNNAGIMAAGPLIDQTMEFVQEAFNANTFSVLRICKAVIPAMASRKSGIIVNIGSVVGEAPTPWNGLYCATKSAVSMMSEVLNMECRPFNIHVMNIEPAAIKSNISSNQQARFSLPQDSLYAAFLPNIMQRIHASQGPSSMPNEKFAKIAVQKILSHSPPLHLIIGGGAILFKVFRWFPRTLLLWLMWKVYSKKLA</sequence>
<dbReference type="Proteomes" id="UP000054988">
    <property type="component" value="Unassembled WGS sequence"/>
</dbReference>
<dbReference type="InterPro" id="IPR002347">
    <property type="entry name" value="SDR_fam"/>
</dbReference>
<dbReference type="FunFam" id="3.40.50.720:FF:000261">
    <property type="entry name" value="NADPH-dependent 1-acyldihydroxyacetone phosphate reductase"/>
    <property type="match status" value="1"/>
</dbReference>
<accession>A0A0W0FG82</accession>
<dbReference type="EMBL" id="LATX01001990">
    <property type="protein sequence ID" value="KTB35358.1"/>
    <property type="molecule type" value="Genomic_DNA"/>
</dbReference>
<comment type="similarity">
    <text evidence="1 3">Belongs to the short-chain dehydrogenases/reductases (SDR) family.</text>
</comment>
<organism evidence="4 5">
    <name type="scientific">Moniliophthora roreri</name>
    <name type="common">Frosty pod rot fungus</name>
    <name type="synonym">Monilia roreri</name>
    <dbReference type="NCBI Taxonomy" id="221103"/>
    <lineage>
        <taxon>Eukaryota</taxon>
        <taxon>Fungi</taxon>
        <taxon>Dikarya</taxon>
        <taxon>Basidiomycota</taxon>
        <taxon>Agaricomycotina</taxon>
        <taxon>Agaricomycetes</taxon>
        <taxon>Agaricomycetidae</taxon>
        <taxon>Agaricales</taxon>
        <taxon>Marasmiineae</taxon>
        <taxon>Marasmiaceae</taxon>
        <taxon>Moniliophthora</taxon>
    </lineage>
</organism>
<keyword evidence="2" id="KW-0560">Oxidoreductase</keyword>
<dbReference type="InterPro" id="IPR036291">
    <property type="entry name" value="NAD(P)-bd_dom_sf"/>
</dbReference>
<dbReference type="Pfam" id="PF00106">
    <property type="entry name" value="adh_short"/>
    <property type="match status" value="1"/>
</dbReference>
<dbReference type="SUPFAM" id="SSF51735">
    <property type="entry name" value="NAD(P)-binding Rossmann-fold domains"/>
    <property type="match status" value="1"/>
</dbReference>
<evidence type="ECO:0000256" key="2">
    <source>
        <dbReference type="ARBA" id="ARBA00023002"/>
    </source>
</evidence>
<dbReference type="eggNOG" id="KOG1209">
    <property type="taxonomic scope" value="Eukaryota"/>
</dbReference>
<dbReference type="AlphaFoldDB" id="A0A0W0FG82"/>